<dbReference type="Proteomes" id="UP000265520">
    <property type="component" value="Unassembled WGS sequence"/>
</dbReference>
<keyword evidence="4" id="KW-0539">Nucleus</keyword>
<feature type="non-terminal residue" evidence="6">
    <location>
        <position position="1"/>
    </location>
</feature>
<evidence type="ECO:0000259" key="5">
    <source>
        <dbReference type="PROSITE" id="PS50891"/>
    </source>
</evidence>
<accession>A0A392MBW8</accession>
<dbReference type="Pfam" id="PF03195">
    <property type="entry name" value="LOB"/>
    <property type="match status" value="1"/>
</dbReference>
<dbReference type="GO" id="GO:0005634">
    <property type="term" value="C:nucleus"/>
    <property type="evidence" value="ECO:0007669"/>
    <property type="project" value="UniProtKB-SubCell"/>
</dbReference>
<dbReference type="PANTHER" id="PTHR31301:SF83">
    <property type="entry name" value="PROTEIN ASYMMETRIC LEAVES 2"/>
    <property type="match status" value="1"/>
</dbReference>
<evidence type="ECO:0000256" key="4">
    <source>
        <dbReference type="ARBA" id="ARBA00023242"/>
    </source>
</evidence>
<protein>
    <recommendedName>
        <fullName evidence="5">LOB domain-containing protein</fullName>
    </recommendedName>
</protein>
<feature type="domain" description="LOB" evidence="5">
    <location>
        <begin position="87"/>
        <end position="187"/>
    </location>
</feature>
<dbReference type="EMBL" id="LXQA010005680">
    <property type="protein sequence ID" value="MCH83744.1"/>
    <property type="molecule type" value="Genomic_DNA"/>
</dbReference>
<dbReference type="InterPro" id="IPR004883">
    <property type="entry name" value="LOB"/>
</dbReference>
<comment type="similarity">
    <text evidence="2">Belongs to the LOB domain-containing protein family.</text>
</comment>
<evidence type="ECO:0000256" key="1">
    <source>
        <dbReference type="ARBA" id="ARBA00004123"/>
    </source>
</evidence>
<dbReference type="PANTHER" id="PTHR31301">
    <property type="entry name" value="LOB DOMAIN-CONTAINING PROTEIN 4-RELATED"/>
    <property type="match status" value="1"/>
</dbReference>
<keyword evidence="3" id="KW-0217">Developmental protein</keyword>
<evidence type="ECO:0000256" key="3">
    <source>
        <dbReference type="ARBA" id="ARBA00022473"/>
    </source>
</evidence>
<comment type="caution">
    <text evidence="6">The sequence shown here is derived from an EMBL/GenBank/DDBJ whole genome shotgun (WGS) entry which is preliminary data.</text>
</comment>
<evidence type="ECO:0000256" key="2">
    <source>
        <dbReference type="ARBA" id="ARBA00005474"/>
    </source>
</evidence>
<organism evidence="6 7">
    <name type="scientific">Trifolium medium</name>
    <dbReference type="NCBI Taxonomy" id="97028"/>
    <lineage>
        <taxon>Eukaryota</taxon>
        <taxon>Viridiplantae</taxon>
        <taxon>Streptophyta</taxon>
        <taxon>Embryophyta</taxon>
        <taxon>Tracheophyta</taxon>
        <taxon>Spermatophyta</taxon>
        <taxon>Magnoliopsida</taxon>
        <taxon>eudicotyledons</taxon>
        <taxon>Gunneridae</taxon>
        <taxon>Pentapetalae</taxon>
        <taxon>rosids</taxon>
        <taxon>fabids</taxon>
        <taxon>Fabales</taxon>
        <taxon>Fabaceae</taxon>
        <taxon>Papilionoideae</taxon>
        <taxon>50 kb inversion clade</taxon>
        <taxon>NPAAA clade</taxon>
        <taxon>Hologalegina</taxon>
        <taxon>IRL clade</taxon>
        <taxon>Trifolieae</taxon>
        <taxon>Trifolium</taxon>
    </lineage>
</organism>
<name>A0A392MBW8_9FABA</name>
<proteinExistence type="inferred from homology"/>
<evidence type="ECO:0000313" key="6">
    <source>
        <dbReference type="EMBL" id="MCH83744.1"/>
    </source>
</evidence>
<comment type="subcellular location">
    <subcellularLocation>
        <location evidence="1">Nucleus</location>
    </subcellularLocation>
</comment>
<dbReference type="AlphaFoldDB" id="A0A392MBW8"/>
<evidence type="ECO:0000313" key="7">
    <source>
        <dbReference type="Proteomes" id="UP000265520"/>
    </source>
</evidence>
<reference evidence="6 7" key="1">
    <citation type="journal article" date="2018" name="Front. Plant Sci.">
        <title>Red Clover (Trifolium pratense) and Zigzag Clover (T. medium) - A Picture of Genomic Similarities and Differences.</title>
        <authorList>
            <person name="Dluhosova J."/>
            <person name="Istvanek J."/>
            <person name="Nedelnik J."/>
            <person name="Repkova J."/>
        </authorList>
    </citation>
    <scope>NUCLEOTIDE SEQUENCE [LARGE SCALE GENOMIC DNA]</scope>
    <source>
        <strain evidence="7">cv. 10/8</strain>
        <tissue evidence="6">Leaf</tissue>
    </source>
</reference>
<keyword evidence="7" id="KW-1185">Reference proteome</keyword>
<dbReference type="PROSITE" id="PS50891">
    <property type="entry name" value="LOB"/>
    <property type="match status" value="1"/>
</dbReference>
<gene>
    <name evidence="6" type="ORF">A2U01_0004570</name>
</gene>
<sequence>IRAISVTPPELLFCNLVGERRSGKFTSSAIVYLSLINFLCHLNSLAGTLSRRNSVIAGTPNFRLEPFPEHCNSVTTFPNSLSATSVPSHSGCQEQHRRCVNQCPTRNFFLNRQEYRHVHNTFTSKNIRRWMAAARLNNNGERCAAALKWEGMARTNDPVAGSHGLYLQAQAEIANLTEVNRNLQDDIALYQGMIEILMPPPPPQDPQQ</sequence>